<sequence length="180" mass="19584">MSPNTGVSGWKFCWSWLERCWVAGSEEADGAGEVEGRMEAASGTRGGETVHLSEKAAADRLARRACLCAIGSVLAVNQLLDSKPALDMASGRCHAPLHHPISSQSSRIHQLHLIIPSAHHHHQGLPFSIGTEVCCHTSIRGGIRWTRHQRIPLRKYGATSIRPLPVVKVKADPDFSFKGN</sequence>
<reference evidence="1 2" key="1">
    <citation type="submission" date="2019-03" db="EMBL/GenBank/DDBJ databases">
        <title>First draft genome of Liparis tanakae, snailfish: a comprehensive survey of snailfish specific genes.</title>
        <authorList>
            <person name="Kim W."/>
            <person name="Song I."/>
            <person name="Jeong J.-H."/>
            <person name="Kim D."/>
            <person name="Kim S."/>
            <person name="Ryu S."/>
            <person name="Song J.Y."/>
            <person name="Lee S.K."/>
        </authorList>
    </citation>
    <scope>NUCLEOTIDE SEQUENCE [LARGE SCALE GENOMIC DNA]</scope>
    <source>
        <tissue evidence="1">Muscle</tissue>
    </source>
</reference>
<protein>
    <submittedName>
        <fullName evidence="1">Uncharacterized protein</fullName>
    </submittedName>
</protein>
<evidence type="ECO:0000313" key="1">
    <source>
        <dbReference type="EMBL" id="TNN40100.1"/>
    </source>
</evidence>
<name>A0A4Z2FGQ4_9TELE</name>
<dbReference type="Proteomes" id="UP000314294">
    <property type="component" value="Unassembled WGS sequence"/>
</dbReference>
<dbReference type="EMBL" id="SRLO01001218">
    <property type="protein sequence ID" value="TNN40100.1"/>
    <property type="molecule type" value="Genomic_DNA"/>
</dbReference>
<organism evidence="1 2">
    <name type="scientific">Liparis tanakae</name>
    <name type="common">Tanaka's snailfish</name>
    <dbReference type="NCBI Taxonomy" id="230148"/>
    <lineage>
        <taxon>Eukaryota</taxon>
        <taxon>Metazoa</taxon>
        <taxon>Chordata</taxon>
        <taxon>Craniata</taxon>
        <taxon>Vertebrata</taxon>
        <taxon>Euteleostomi</taxon>
        <taxon>Actinopterygii</taxon>
        <taxon>Neopterygii</taxon>
        <taxon>Teleostei</taxon>
        <taxon>Neoteleostei</taxon>
        <taxon>Acanthomorphata</taxon>
        <taxon>Eupercaria</taxon>
        <taxon>Perciformes</taxon>
        <taxon>Cottioidei</taxon>
        <taxon>Cottales</taxon>
        <taxon>Liparidae</taxon>
        <taxon>Liparis</taxon>
    </lineage>
</organism>
<gene>
    <name evidence="1" type="ORF">EYF80_049726</name>
</gene>
<evidence type="ECO:0000313" key="2">
    <source>
        <dbReference type="Proteomes" id="UP000314294"/>
    </source>
</evidence>
<accession>A0A4Z2FGQ4</accession>
<proteinExistence type="predicted"/>
<dbReference type="AlphaFoldDB" id="A0A4Z2FGQ4"/>
<comment type="caution">
    <text evidence="1">The sequence shown here is derived from an EMBL/GenBank/DDBJ whole genome shotgun (WGS) entry which is preliminary data.</text>
</comment>
<keyword evidence="2" id="KW-1185">Reference proteome</keyword>